<keyword evidence="3" id="KW-1185">Reference proteome</keyword>
<evidence type="ECO:0000256" key="1">
    <source>
        <dbReference type="SAM" id="Phobius"/>
    </source>
</evidence>
<feature type="transmembrane region" description="Helical" evidence="1">
    <location>
        <begin position="45"/>
        <end position="64"/>
    </location>
</feature>
<name>A0A1G8X1L4_9MICO</name>
<proteinExistence type="predicted"/>
<keyword evidence="1" id="KW-0472">Membrane</keyword>
<dbReference type="STRING" id="386301.SAMN05216282_10152"/>
<reference evidence="2 3" key="1">
    <citation type="submission" date="2016-10" db="EMBL/GenBank/DDBJ databases">
        <authorList>
            <person name="de Groot N.N."/>
        </authorList>
    </citation>
    <scope>NUCLEOTIDE SEQUENCE [LARGE SCALE GENOMIC DNA]</scope>
    <source>
        <strain evidence="2 3">CGMCC 1.5382</strain>
    </source>
</reference>
<evidence type="ECO:0000313" key="3">
    <source>
        <dbReference type="Proteomes" id="UP000198701"/>
    </source>
</evidence>
<keyword evidence="1" id="KW-1133">Transmembrane helix</keyword>
<protein>
    <submittedName>
        <fullName evidence="2">Uncharacterized protein</fullName>
    </submittedName>
</protein>
<keyword evidence="1" id="KW-0812">Transmembrane</keyword>
<dbReference type="RefSeq" id="WP_092321089.1">
    <property type="nucleotide sequence ID" value="NZ_FNFU01000001.1"/>
</dbReference>
<dbReference type="EMBL" id="FNFU01000001">
    <property type="protein sequence ID" value="SDJ84351.1"/>
    <property type="molecule type" value="Genomic_DNA"/>
</dbReference>
<feature type="transmembrane region" description="Helical" evidence="1">
    <location>
        <begin position="107"/>
        <end position="125"/>
    </location>
</feature>
<dbReference type="AlphaFoldDB" id="A0A1G8X1L4"/>
<accession>A0A1G8X1L4</accession>
<gene>
    <name evidence="2" type="ORF">SAMN05216282_10152</name>
</gene>
<dbReference type="OrthoDB" id="1524823at2"/>
<feature type="transmembrane region" description="Helical" evidence="1">
    <location>
        <begin position="76"/>
        <end position="95"/>
    </location>
</feature>
<sequence length="126" mass="13541">MTTIAVYLFCALLAALAVFQILLIAGAPLGRFAWGGQNRVLPARLRWGSVVSILLYAAFAFVAFERVGLIDLIPSDGFIAVLMWVIAGYLLLGVVMNFVSRSRPERYTMGPLALVLGVLAVIIAAS</sequence>
<organism evidence="2 3">
    <name type="scientific">Cryobacterium psychrotolerans</name>
    <dbReference type="NCBI Taxonomy" id="386301"/>
    <lineage>
        <taxon>Bacteria</taxon>
        <taxon>Bacillati</taxon>
        <taxon>Actinomycetota</taxon>
        <taxon>Actinomycetes</taxon>
        <taxon>Micrococcales</taxon>
        <taxon>Microbacteriaceae</taxon>
        <taxon>Cryobacterium</taxon>
    </lineage>
</organism>
<feature type="transmembrane region" description="Helical" evidence="1">
    <location>
        <begin position="6"/>
        <end position="25"/>
    </location>
</feature>
<evidence type="ECO:0000313" key="2">
    <source>
        <dbReference type="EMBL" id="SDJ84351.1"/>
    </source>
</evidence>
<dbReference type="Proteomes" id="UP000198701">
    <property type="component" value="Unassembled WGS sequence"/>
</dbReference>